<dbReference type="AlphaFoldDB" id="A0A653DLY9"/>
<dbReference type="Proteomes" id="UP000410492">
    <property type="component" value="Unassembled WGS sequence"/>
</dbReference>
<evidence type="ECO:0000313" key="1">
    <source>
        <dbReference type="EMBL" id="VEN60847.1"/>
    </source>
</evidence>
<protein>
    <submittedName>
        <fullName evidence="1">Uncharacterized protein</fullName>
    </submittedName>
</protein>
<reference evidence="1 2" key="1">
    <citation type="submission" date="2019-01" db="EMBL/GenBank/DDBJ databases">
        <authorList>
            <person name="Sayadi A."/>
        </authorList>
    </citation>
    <scope>NUCLEOTIDE SEQUENCE [LARGE SCALE GENOMIC DNA]</scope>
</reference>
<name>A0A653DLY9_CALMS</name>
<proteinExistence type="predicted"/>
<accession>A0A653DLY9</accession>
<dbReference type="EMBL" id="CAACVG010012789">
    <property type="protein sequence ID" value="VEN60847.1"/>
    <property type="molecule type" value="Genomic_DNA"/>
</dbReference>
<organism evidence="1 2">
    <name type="scientific">Callosobruchus maculatus</name>
    <name type="common">Southern cowpea weevil</name>
    <name type="synonym">Pulse bruchid</name>
    <dbReference type="NCBI Taxonomy" id="64391"/>
    <lineage>
        <taxon>Eukaryota</taxon>
        <taxon>Metazoa</taxon>
        <taxon>Ecdysozoa</taxon>
        <taxon>Arthropoda</taxon>
        <taxon>Hexapoda</taxon>
        <taxon>Insecta</taxon>
        <taxon>Pterygota</taxon>
        <taxon>Neoptera</taxon>
        <taxon>Endopterygota</taxon>
        <taxon>Coleoptera</taxon>
        <taxon>Polyphaga</taxon>
        <taxon>Cucujiformia</taxon>
        <taxon>Chrysomeloidea</taxon>
        <taxon>Chrysomelidae</taxon>
        <taxon>Bruchinae</taxon>
        <taxon>Bruchini</taxon>
        <taxon>Callosobruchus</taxon>
    </lineage>
</organism>
<sequence length="62" mass="7126">MFASTFNFFVKGGSIQGLGIDYQEAFEEPTCVLIRVKIHLRRSNNQKTRNPVLLHAHQKILI</sequence>
<keyword evidence="2" id="KW-1185">Reference proteome</keyword>
<evidence type="ECO:0000313" key="2">
    <source>
        <dbReference type="Proteomes" id="UP000410492"/>
    </source>
</evidence>
<gene>
    <name evidence="1" type="ORF">CALMAC_LOCUS18414</name>
</gene>